<evidence type="ECO:0000256" key="1">
    <source>
        <dbReference type="SAM" id="Phobius"/>
    </source>
</evidence>
<feature type="domain" description="DUF4342" evidence="2">
    <location>
        <begin position="5"/>
        <end position="85"/>
    </location>
</feature>
<reference evidence="3 4" key="1">
    <citation type="submission" date="2016-11" db="EMBL/GenBank/DDBJ databases">
        <authorList>
            <person name="Jaros S."/>
            <person name="Januszkiewicz K."/>
            <person name="Wedrychowicz H."/>
        </authorList>
    </citation>
    <scope>NUCLEOTIDE SEQUENCE [LARGE SCALE GENOMIC DNA]</scope>
    <source>
        <strain evidence="3 4">DSM 12906</strain>
    </source>
</reference>
<protein>
    <recommendedName>
        <fullName evidence="2">DUF4342 domain-containing protein</fullName>
    </recommendedName>
</protein>
<dbReference type="AlphaFoldDB" id="A0A1M6G248"/>
<dbReference type="OrthoDB" id="677607at2"/>
<dbReference type="STRING" id="1123357.SAMN02745244_01584"/>
<keyword evidence="1" id="KW-1133">Transmembrane helix</keyword>
<name>A0A1M6G248_9ACTN</name>
<gene>
    <name evidence="3" type="ORF">SAMN02745244_01584</name>
</gene>
<keyword evidence="1" id="KW-0812">Transmembrane</keyword>
<evidence type="ECO:0000313" key="3">
    <source>
        <dbReference type="EMBL" id="SHJ04026.1"/>
    </source>
</evidence>
<dbReference type="EMBL" id="FQZG01000024">
    <property type="protein sequence ID" value="SHJ04026.1"/>
    <property type="molecule type" value="Genomic_DNA"/>
</dbReference>
<dbReference type="RefSeq" id="WP_073186979.1">
    <property type="nucleotide sequence ID" value="NZ_FQZG01000024.1"/>
</dbReference>
<accession>A0A1M6G248</accession>
<keyword evidence="1" id="KW-0472">Membrane</keyword>
<evidence type="ECO:0000313" key="4">
    <source>
        <dbReference type="Proteomes" id="UP000184512"/>
    </source>
</evidence>
<dbReference type="Proteomes" id="UP000184512">
    <property type="component" value="Unassembled WGS sequence"/>
</dbReference>
<evidence type="ECO:0000259" key="2">
    <source>
        <dbReference type="Pfam" id="PF14242"/>
    </source>
</evidence>
<dbReference type="Pfam" id="PF14242">
    <property type="entry name" value="DUF4342"/>
    <property type="match status" value="1"/>
</dbReference>
<feature type="transmembrane region" description="Helical" evidence="1">
    <location>
        <begin position="53"/>
        <end position="76"/>
    </location>
</feature>
<keyword evidence="4" id="KW-1185">Reference proteome</keyword>
<sequence length="92" mass="10024">MTEKHTTTERYEVDGENLLSKVRELIHEGNVRRIILNRDDGTTLIEIPLQAGVVITVLTAAMAPALIAIGAIAAVVSKVTLVVERETDDTED</sequence>
<organism evidence="3 4">
    <name type="scientific">Tessaracoccus bendigoensis DSM 12906</name>
    <dbReference type="NCBI Taxonomy" id="1123357"/>
    <lineage>
        <taxon>Bacteria</taxon>
        <taxon>Bacillati</taxon>
        <taxon>Actinomycetota</taxon>
        <taxon>Actinomycetes</taxon>
        <taxon>Propionibacteriales</taxon>
        <taxon>Propionibacteriaceae</taxon>
        <taxon>Tessaracoccus</taxon>
    </lineage>
</organism>
<dbReference type="InterPro" id="IPR025642">
    <property type="entry name" value="DUF4342"/>
</dbReference>
<proteinExistence type="predicted"/>